<organism evidence="2">
    <name type="scientific">marine metagenome</name>
    <dbReference type="NCBI Taxonomy" id="408172"/>
    <lineage>
        <taxon>unclassified sequences</taxon>
        <taxon>metagenomes</taxon>
        <taxon>ecological metagenomes</taxon>
    </lineage>
</organism>
<dbReference type="AlphaFoldDB" id="A0A381RXL2"/>
<feature type="domain" description="Pyrrolo-quinoline quinone repeat" evidence="1">
    <location>
        <begin position="76"/>
        <end position="329"/>
    </location>
</feature>
<accession>A0A381RXL2</accession>
<dbReference type="SUPFAM" id="SSF50998">
    <property type="entry name" value="Quinoprotein alcohol dehydrogenase-like"/>
    <property type="match status" value="1"/>
</dbReference>
<dbReference type="Gene3D" id="2.130.10.10">
    <property type="entry name" value="YVTN repeat-like/Quinoprotein amine dehydrogenase"/>
    <property type="match status" value="1"/>
</dbReference>
<dbReference type="EMBL" id="UINC01002261">
    <property type="protein sequence ID" value="SUZ94727.1"/>
    <property type="molecule type" value="Genomic_DNA"/>
</dbReference>
<evidence type="ECO:0000259" key="1">
    <source>
        <dbReference type="Pfam" id="PF13360"/>
    </source>
</evidence>
<gene>
    <name evidence="2" type="ORF">METZ01_LOCUS47581</name>
</gene>
<dbReference type="InterPro" id="IPR011047">
    <property type="entry name" value="Quinoprotein_ADH-like_sf"/>
</dbReference>
<protein>
    <recommendedName>
        <fullName evidence="1">Pyrrolo-quinoline quinone repeat domain-containing protein</fullName>
    </recommendedName>
</protein>
<dbReference type="InterPro" id="IPR015943">
    <property type="entry name" value="WD40/YVTN_repeat-like_dom_sf"/>
</dbReference>
<proteinExistence type="predicted"/>
<dbReference type="SMART" id="SM00564">
    <property type="entry name" value="PQQ"/>
    <property type="match status" value="4"/>
</dbReference>
<reference evidence="2" key="1">
    <citation type="submission" date="2018-05" db="EMBL/GenBank/DDBJ databases">
        <authorList>
            <person name="Lanie J.A."/>
            <person name="Ng W.-L."/>
            <person name="Kazmierczak K.M."/>
            <person name="Andrzejewski T.M."/>
            <person name="Davidsen T.M."/>
            <person name="Wayne K.J."/>
            <person name="Tettelin H."/>
            <person name="Glass J.I."/>
            <person name="Rusch D."/>
            <person name="Podicherti R."/>
            <person name="Tsui H.-C.T."/>
            <person name="Winkler M.E."/>
        </authorList>
    </citation>
    <scope>NUCLEOTIDE SEQUENCE</scope>
</reference>
<dbReference type="PANTHER" id="PTHR34512">
    <property type="entry name" value="CELL SURFACE PROTEIN"/>
    <property type="match status" value="1"/>
</dbReference>
<dbReference type="Pfam" id="PF13360">
    <property type="entry name" value="PQQ_2"/>
    <property type="match status" value="1"/>
</dbReference>
<evidence type="ECO:0000313" key="2">
    <source>
        <dbReference type="EMBL" id="SUZ94727.1"/>
    </source>
</evidence>
<name>A0A381RXL2_9ZZZZ</name>
<sequence length="402" mass="43021">MAVALLVCTVGVTLVAQDWPQFLGPTRNGSYSGVRLADAWPGEGPVRIWQRPIGAGFAGPVVVGERVVLFHREGSREVVEALGVDTGETLWRYDYQTTYRDDFGFDEGPRSVPVVADGRVFTFGAQGQLHAVDFETGAGIWQVDTHERYGVRKGFFGAAGSPLVEDGRVIVNVGGQRGGIVAFDVGTGDELWTSTSDEASYSSAVGATFGGLRHALFFTRTGLVGVDPISGTVLFQHRWRSRLGASVNAATPLVVGDRVFISSSYGTGAVLLRVDGGDLVEEWAGDDSMTNHYATAVVRDGVLYGYHGRQEYGPSLRAVDLFTGEVRWSEDGFGAGTVTLAGERLVILRESGDLLLADASPDSFAPRSSARILPGIVRAYPALADGRLYARNVDTLVAVDLR</sequence>
<dbReference type="InterPro" id="IPR018391">
    <property type="entry name" value="PQQ_b-propeller_rpt"/>
</dbReference>
<dbReference type="InterPro" id="IPR002372">
    <property type="entry name" value="PQQ_rpt_dom"/>
</dbReference>
<dbReference type="PANTHER" id="PTHR34512:SF30">
    <property type="entry name" value="OUTER MEMBRANE PROTEIN ASSEMBLY FACTOR BAMB"/>
    <property type="match status" value="1"/>
</dbReference>